<evidence type="ECO:0000256" key="1">
    <source>
        <dbReference type="SAM" id="SignalP"/>
    </source>
</evidence>
<dbReference type="RefSeq" id="WP_219536430.1">
    <property type="nucleotide sequence ID" value="NZ_JAHKRM010000030.1"/>
</dbReference>
<proteinExistence type="predicted"/>
<gene>
    <name evidence="2" type="ORF">ACFSJ0_55095</name>
</gene>
<evidence type="ECO:0000313" key="2">
    <source>
        <dbReference type="EMBL" id="MFD1546249.1"/>
    </source>
</evidence>
<dbReference type="Proteomes" id="UP001597097">
    <property type="component" value="Unassembled WGS sequence"/>
</dbReference>
<name>A0ABW4GV07_9ACTN</name>
<dbReference type="EMBL" id="JBHUCM010000064">
    <property type="protein sequence ID" value="MFD1546249.1"/>
    <property type="molecule type" value="Genomic_DNA"/>
</dbReference>
<feature type="chain" id="PRO_5046715290" evidence="1">
    <location>
        <begin position="31"/>
        <end position="47"/>
    </location>
</feature>
<keyword evidence="1" id="KW-0732">Signal</keyword>
<feature type="signal peptide" evidence="1">
    <location>
        <begin position="1"/>
        <end position="30"/>
    </location>
</feature>
<protein>
    <submittedName>
        <fullName evidence="2">Uncharacterized protein</fullName>
    </submittedName>
</protein>
<evidence type="ECO:0000313" key="3">
    <source>
        <dbReference type="Proteomes" id="UP001597097"/>
    </source>
</evidence>
<keyword evidence="3" id="KW-1185">Reference proteome</keyword>
<sequence>MRGRTRVAAMIGAVLFAVVTVCGAAAVAQAADGGPDTPMVTETHKTQ</sequence>
<accession>A0ABW4GV07</accession>
<organism evidence="2 3">
    <name type="scientific">Nonomuraea guangzhouensis</name>
    <dbReference type="NCBI Taxonomy" id="1291555"/>
    <lineage>
        <taxon>Bacteria</taxon>
        <taxon>Bacillati</taxon>
        <taxon>Actinomycetota</taxon>
        <taxon>Actinomycetes</taxon>
        <taxon>Streptosporangiales</taxon>
        <taxon>Streptosporangiaceae</taxon>
        <taxon>Nonomuraea</taxon>
    </lineage>
</organism>
<comment type="caution">
    <text evidence="2">The sequence shown here is derived from an EMBL/GenBank/DDBJ whole genome shotgun (WGS) entry which is preliminary data.</text>
</comment>
<reference evidence="3" key="1">
    <citation type="journal article" date="2019" name="Int. J. Syst. Evol. Microbiol.">
        <title>The Global Catalogue of Microorganisms (GCM) 10K type strain sequencing project: providing services to taxonomists for standard genome sequencing and annotation.</title>
        <authorList>
            <consortium name="The Broad Institute Genomics Platform"/>
            <consortium name="The Broad Institute Genome Sequencing Center for Infectious Disease"/>
            <person name="Wu L."/>
            <person name="Ma J."/>
        </authorList>
    </citation>
    <scope>NUCLEOTIDE SEQUENCE [LARGE SCALE GENOMIC DNA]</scope>
    <source>
        <strain evidence="3">CGMCC 1.15399</strain>
    </source>
</reference>